<keyword evidence="3" id="KW-0378">Hydrolase</keyword>
<dbReference type="GO" id="GO:0004622">
    <property type="term" value="F:phosphatidylcholine lysophospholipase activity"/>
    <property type="evidence" value="ECO:0007669"/>
    <property type="project" value="TreeGrafter"/>
</dbReference>
<organism evidence="3">
    <name type="scientific">Tetraselmis sp. GSL018</name>
    <dbReference type="NCBI Taxonomy" id="582737"/>
    <lineage>
        <taxon>Eukaryota</taxon>
        <taxon>Viridiplantae</taxon>
        <taxon>Chlorophyta</taxon>
        <taxon>core chlorophytes</taxon>
        <taxon>Chlorodendrophyceae</taxon>
        <taxon>Chlorodendrales</taxon>
        <taxon>Chlorodendraceae</taxon>
        <taxon>Tetraselmis</taxon>
    </lineage>
</organism>
<sequence length="317" mass="35685">MRGVTDYLPLAVDQDPNSERNKEARRLRERIHTRQRCAFFCLCLLVPGAVILAVQALWSSNRVAGEWKPEPRRDVPGWRHLHQEYVREAREFSKDLQLVLYGDSLVESWRGTSRADPVSRAEGIPEVWNEKFGQFGKTAIALGISGDYTKHLTWRLQHGEVADGMSPAVVVLLIGTNDLSECELLLDDCSVDEIAPEVAQHVVEAGELLHKLMPESRIVLHALLPRSSRFREVQDEPDEFYEQPSLFSSAISTINEALMEKAGGSDWASYLDCSDRFLTEDKSHIDRGLMPDGLHPGKEGAKEWAECLVPAIRDLMG</sequence>
<keyword evidence="1" id="KW-0812">Transmembrane</keyword>
<dbReference type="InterPro" id="IPR013830">
    <property type="entry name" value="SGNH_hydro"/>
</dbReference>
<feature type="domain" description="SGNH hydrolase-type esterase" evidence="2">
    <location>
        <begin position="101"/>
        <end position="301"/>
    </location>
</feature>
<evidence type="ECO:0000259" key="2">
    <source>
        <dbReference type="Pfam" id="PF13472"/>
    </source>
</evidence>
<dbReference type="EMBL" id="GBEZ01017650">
    <property type="protein sequence ID" value="JAC68707.1"/>
    <property type="molecule type" value="Transcribed_RNA"/>
</dbReference>
<dbReference type="PANTHER" id="PTHR30383">
    <property type="entry name" value="THIOESTERASE 1/PROTEASE 1/LYSOPHOSPHOLIPASE L1"/>
    <property type="match status" value="1"/>
</dbReference>
<keyword evidence="1" id="KW-0472">Membrane</keyword>
<dbReference type="InterPro" id="IPR036514">
    <property type="entry name" value="SGNH_hydro_sf"/>
</dbReference>
<feature type="transmembrane region" description="Helical" evidence="1">
    <location>
        <begin position="37"/>
        <end position="58"/>
    </location>
</feature>
<accession>A0A061R725</accession>
<reference evidence="3" key="1">
    <citation type="submission" date="2014-05" db="EMBL/GenBank/DDBJ databases">
        <title>The transcriptome of the halophilic microalga Tetraselmis sp. GSL018 isolated from the Great Salt Lake, Utah.</title>
        <authorList>
            <person name="Jinkerson R.E."/>
            <person name="D'Adamo S."/>
            <person name="Posewitz M.C."/>
        </authorList>
    </citation>
    <scope>NUCLEOTIDE SEQUENCE</scope>
    <source>
        <strain evidence="3">GSL018</strain>
    </source>
</reference>
<dbReference type="Pfam" id="PF13472">
    <property type="entry name" value="Lipase_GDSL_2"/>
    <property type="match status" value="1"/>
</dbReference>
<gene>
    <name evidence="3" type="primary">PAFAH1B2_3</name>
    <name evidence="3" type="ORF">TSPGSL018_8097</name>
</gene>
<name>A0A061R725_9CHLO</name>
<evidence type="ECO:0000256" key="1">
    <source>
        <dbReference type="SAM" id="Phobius"/>
    </source>
</evidence>
<dbReference type="PANTHER" id="PTHR30383:SF32">
    <property type="entry name" value="SGNH-HYDROLASE"/>
    <property type="match status" value="1"/>
</dbReference>
<proteinExistence type="predicted"/>
<dbReference type="SUPFAM" id="SSF52266">
    <property type="entry name" value="SGNH hydrolase"/>
    <property type="match status" value="1"/>
</dbReference>
<dbReference type="Gene3D" id="3.40.50.1110">
    <property type="entry name" value="SGNH hydrolase"/>
    <property type="match status" value="1"/>
</dbReference>
<keyword evidence="1" id="KW-1133">Transmembrane helix</keyword>
<dbReference type="AlphaFoldDB" id="A0A061R725"/>
<dbReference type="InterPro" id="IPR051532">
    <property type="entry name" value="Ester_Hydrolysis_Enzymes"/>
</dbReference>
<evidence type="ECO:0000313" key="3">
    <source>
        <dbReference type="EMBL" id="JAC68707.1"/>
    </source>
</evidence>
<protein>
    <submittedName>
        <fullName evidence="3">Platelet-activating factor acetylhydrolase IB subunit beta/gamma</fullName>
    </submittedName>
</protein>